<keyword evidence="12" id="KW-0472">Membrane</keyword>
<reference evidence="16 17" key="1">
    <citation type="submission" date="2018-11" db="EMBL/GenBank/DDBJ databases">
        <title>Sequencing the genomes of 1000 actinobacteria strains.</title>
        <authorList>
            <person name="Klenk H.-P."/>
        </authorList>
    </citation>
    <scope>NUCLEOTIDE SEQUENCE [LARGE SCALE GENOMIC DNA]</scope>
    <source>
        <strain evidence="16 17">DSM 11294</strain>
    </source>
</reference>
<dbReference type="InterPro" id="IPR012135">
    <property type="entry name" value="Dihydroorotate_DH_1_2"/>
</dbReference>
<dbReference type="InterPro" id="IPR005720">
    <property type="entry name" value="Dihydroorotate_DH_cat"/>
</dbReference>
<evidence type="ECO:0000256" key="8">
    <source>
        <dbReference type="ARBA" id="ARBA00022630"/>
    </source>
</evidence>
<accession>A0A3N2B944</accession>
<dbReference type="InterPro" id="IPR013785">
    <property type="entry name" value="Aldolase_TIM"/>
</dbReference>
<evidence type="ECO:0000256" key="7">
    <source>
        <dbReference type="ARBA" id="ARBA00018366"/>
    </source>
</evidence>
<evidence type="ECO:0000256" key="3">
    <source>
        <dbReference type="ARBA" id="ARBA00004370"/>
    </source>
</evidence>
<sequence>MTWGYHLLFRTVFVRMDPEWIHERALGAIRTAERVPLVSHLTRAIFRKPKPVAIRGLHRPVPGRLGLAAGMDKNASVIAGMDMLGFGFVEVGTITAHPQPGNEPPRLWRELDLTGLRNRMGFNNAGAVAAGAALRALRGSRRGRSIVVGANLGKSKITPLAEAAEDYARSAREVAPWADYLVVNVSSPNTPGLRDLQAVEHLKPILTAVQQAADDAARRDVPLFVKVAPDLSDEDLDAVAQLVLELGLTGMVAVNTTIDHDLGPGGLSGAPLHDRALRVVARLRSALGPEPVIIGAGGLTTEAQARAMLFAGADLLQAYSAFIYEGPAWPSAINRALG</sequence>
<comment type="catalytic activity">
    <reaction evidence="13">
        <text>(S)-dihydroorotate + a quinone = orotate + a quinol</text>
        <dbReference type="Rhea" id="RHEA:30187"/>
        <dbReference type="ChEBI" id="CHEBI:24646"/>
        <dbReference type="ChEBI" id="CHEBI:30839"/>
        <dbReference type="ChEBI" id="CHEBI:30864"/>
        <dbReference type="ChEBI" id="CHEBI:132124"/>
        <dbReference type="EC" id="1.3.5.2"/>
    </reaction>
</comment>
<dbReference type="GO" id="GO:0006207">
    <property type="term" value="P:'de novo' pyrimidine nucleobase biosynthetic process"/>
    <property type="evidence" value="ECO:0007669"/>
    <property type="project" value="UniProtKB-UniRule"/>
</dbReference>
<keyword evidence="17" id="KW-1185">Reference proteome</keyword>
<comment type="caution">
    <text evidence="16">The sequence shown here is derived from an EMBL/GenBank/DDBJ whole genome shotgun (WGS) entry which is preliminary data.</text>
</comment>
<gene>
    <name evidence="16" type="ORF">EDD31_0133</name>
</gene>
<dbReference type="RefSeq" id="WP_123302466.1">
    <property type="nucleotide sequence ID" value="NZ_RKHK01000001.1"/>
</dbReference>
<comment type="pathway">
    <text evidence="4">Pyrimidine metabolism; UMP biosynthesis via de novo pathway; orotate from (S)-dihydroorotate (quinone route): step 1/1.</text>
</comment>
<dbReference type="Pfam" id="PF01180">
    <property type="entry name" value="DHO_dh"/>
    <property type="match status" value="1"/>
</dbReference>
<dbReference type="GO" id="GO:0044205">
    <property type="term" value="P:'de novo' UMP biosynthetic process"/>
    <property type="evidence" value="ECO:0007669"/>
    <property type="project" value="UniProtKB-UniPathway"/>
</dbReference>
<evidence type="ECO:0000259" key="15">
    <source>
        <dbReference type="Pfam" id="PF01180"/>
    </source>
</evidence>
<evidence type="ECO:0000256" key="1">
    <source>
        <dbReference type="ARBA" id="ARBA00001917"/>
    </source>
</evidence>
<dbReference type="UniPathway" id="UPA00070">
    <property type="reaction ID" value="UER00946"/>
</dbReference>
<name>A0A3N2B944_9MICO</name>
<dbReference type="GO" id="GO:0106430">
    <property type="term" value="F:dihydroorotate dehydrogenase (quinone) activity"/>
    <property type="evidence" value="ECO:0007669"/>
    <property type="project" value="UniProtKB-EC"/>
</dbReference>
<dbReference type="InterPro" id="IPR001295">
    <property type="entry name" value="Dihydroorotate_DH_CS"/>
</dbReference>
<proteinExistence type="inferred from homology"/>
<dbReference type="AlphaFoldDB" id="A0A3N2B944"/>
<keyword evidence="8" id="KW-0285">Flavoprotein</keyword>
<keyword evidence="9" id="KW-0288">FMN</keyword>
<dbReference type="OrthoDB" id="9802377at2"/>
<dbReference type="NCBIfam" id="TIGR01036">
    <property type="entry name" value="pyrD_sub2"/>
    <property type="match status" value="1"/>
</dbReference>
<evidence type="ECO:0000256" key="10">
    <source>
        <dbReference type="ARBA" id="ARBA00022975"/>
    </source>
</evidence>
<dbReference type="EC" id="1.3.5.2" evidence="6 14"/>
<evidence type="ECO:0000313" key="17">
    <source>
        <dbReference type="Proteomes" id="UP000280668"/>
    </source>
</evidence>
<comment type="subcellular location">
    <subcellularLocation>
        <location evidence="3">Membrane</location>
    </subcellularLocation>
</comment>
<dbReference type="PANTHER" id="PTHR48109">
    <property type="entry name" value="DIHYDROOROTATE DEHYDROGENASE (QUINONE), MITOCHONDRIAL-RELATED"/>
    <property type="match status" value="1"/>
</dbReference>
<comment type="similarity">
    <text evidence="5">Belongs to the dihydroorotate dehydrogenase family. Type 2 subfamily.</text>
</comment>
<dbReference type="InterPro" id="IPR050074">
    <property type="entry name" value="DHO_dehydrogenase"/>
</dbReference>
<evidence type="ECO:0000256" key="5">
    <source>
        <dbReference type="ARBA" id="ARBA00005359"/>
    </source>
</evidence>
<dbReference type="Gene3D" id="3.20.20.70">
    <property type="entry name" value="Aldolase class I"/>
    <property type="match status" value="1"/>
</dbReference>
<evidence type="ECO:0000256" key="14">
    <source>
        <dbReference type="NCBIfam" id="TIGR01036"/>
    </source>
</evidence>
<comment type="function">
    <text evidence="2">Catalyzes the conversion of dihydroorotate to orotate with quinone as electron acceptor.</text>
</comment>
<evidence type="ECO:0000256" key="2">
    <source>
        <dbReference type="ARBA" id="ARBA00003125"/>
    </source>
</evidence>
<feature type="domain" description="Dihydroorotate dehydrogenase catalytic" evidence="15">
    <location>
        <begin position="63"/>
        <end position="337"/>
    </location>
</feature>
<keyword evidence="10" id="KW-0665">Pyrimidine biosynthesis</keyword>
<evidence type="ECO:0000256" key="13">
    <source>
        <dbReference type="ARBA" id="ARBA00048639"/>
    </source>
</evidence>
<evidence type="ECO:0000256" key="4">
    <source>
        <dbReference type="ARBA" id="ARBA00005161"/>
    </source>
</evidence>
<dbReference type="PANTHER" id="PTHR48109:SF4">
    <property type="entry name" value="DIHYDROOROTATE DEHYDROGENASE (QUINONE), MITOCHONDRIAL"/>
    <property type="match status" value="1"/>
</dbReference>
<organism evidence="16 17">
    <name type="scientific">Bogoriella caseilytica</name>
    <dbReference type="NCBI Taxonomy" id="56055"/>
    <lineage>
        <taxon>Bacteria</taxon>
        <taxon>Bacillati</taxon>
        <taxon>Actinomycetota</taxon>
        <taxon>Actinomycetes</taxon>
        <taxon>Micrococcales</taxon>
        <taxon>Bogoriellaceae</taxon>
        <taxon>Bogoriella</taxon>
    </lineage>
</organism>
<evidence type="ECO:0000313" key="16">
    <source>
        <dbReference type="EMBL" id="ROR71795.1"/>
    </source>
</evidence>
<evidence type="ECO:0000256" key="6">
    <source>
        <dbReference type="ARBA" id="ARBA00012791"/>
    </source>
</evidence>
<dbReference type="SUPFAM" id="SSF51395">
    <property type="entry name" value="FMN-linked oxidoreductases"/>
    <property type="match status" value="1"/>
</dbReference>
<dbReference type="NCBIfam" id="NF003652">
    <property type="entry name" value="PRK05286.2-5"/>
    <property type="match status" value="1"/>
</dbReference>
<dbReference type="PROSITE" id="PS00911">
    <property type="entry name" value="DHODEHASE_1"/>
    <property type="match status" value="1"/>
</dbReference>
<evidence type="ECO:0000256" key="11">
    <source>
        <dbReference type="ARBA" id="ARBA00023002"/>
    </source>
</evidence>
<evidence type="ECO:0000256" key="9">
    <source>
        <dbReference type="ARBA" id="ARBA00022643"/>
    </source>
</evidence>
<dbReference type="PIRSF" id="PIRSF000164">
    <property type="entry name" value="DHO_oxidase"/>
    <property type="match status" value="1"/>
</dbReference>
<dbReference type="InterPro" id="IPR005719">
    <property type="entry name" value="Dihydroorotate_DH_2"/>
</dbReference>
<dbReference type="GO" id="GO:0005737">
    <property type="term" value="C:cytoplasm"/>
    <property type="evidence" value="ECO:0007669"/>
    <property type="project" value="InterPro"/>
</dbReference>
<keyword evidence="11" id="KW-0560">Oxidoreductase</keyword>
<dbReference type="Proteomes" id="UP000280668">
    <property type="component" value="Unassembled WGS sequence"/>
</dbReference>
<evidence type="ECO:0000256" key="12">
    <source>
        <dbReference type="ARBA" id="ARBA00023136"/>
    </source>
</evidence>
<dbReference type="GO" id="GO:0005886">
    <property type="term" value="C:plasma membrane"/>
    <property type="evidence" value="ECO:0007669"/>
    <property type="project" value="TreeGrafter"/>
</dbReference>
<dbReference type="CDD" id="cd04738">
    <property type="entry name" value="DHOD_2_like"/>
    <property type="match status" value="1"/>
</dbReference>
<comment type="cofactor">
    <cofactor evidence="1">
        <name>FMN</name>
        <dbReference type="ChEBI" id="CHEBI:58210"/>
    </cofactor>
</comment>
<protein>
    <recommendedName>
        <fullName evidence="7 14">Dihydroorotate dehydrogenase (quinone)</fullName>
        <ecNumber evidence="6 14">1.3.5.2</ecNumber>
    </recommendedName>
</protein>
<dbReference type="EMBL" id="RKHK01000001">
    <property type="protein sequence ID" value="ROR71795.1"/>
    <property type="molecule type" value="Genomic_DNA"/>
</dbReference>